<evidence type="ECO:0000256" key="1">
    <source>
        <dbReference type="SAM" id="SignalP"/>
    </source>
</evidence>
<dbReference type="RefSeq" id="WP_109008442.1">
    <property type="nucleotide sequence ID" value="NZ_BDUD01000001.1"/>
</dbReference>
<dbReference type="GO" id="GO:0008800">
    <property type="term" value="F:beta-lactamase activity"/>
    <property type="evidence" value="ECO:0007669"/>
    <property type="project" value="InterPro"/>
</dbReference>
<dbReference type="GO" id="GO:0046677">
    <property type="term" value="P:response to antibiotic"/>
    <property type="evidence" value="ECO:0007669"/>
    <property type="project" value="InterPro"/>
</dbReference>
<dbReference type="Proteomes" id="UP000245124">
    <property type="component" value="Unassembled WGS sequence"/>
</dbReference>
<feature type="chain" id="PRO_5015355277" evidence="1">
    <location>
        <begin position="23"/>
        <end position="440"/>
    </location>
</feature>
<evidence type="ECO:0000313" key="5">
    <source>
        <dbReference type="Proteomes" id="UP000245124"/>
    </source>
</evidence>
<dbReference type="OrthoDB" id="9775096at2"/>
<dbReference type="InterPro" id="IPR012338">
    <property type="entry name" value="Beta-lactam/transpept-like"/>
</dbReference>
<keyword evidence="4" id="KW-0808">Transferase</keyword>
<evidence type="ECO:0000313" key="4">
    <source>
        <dbReference type="EMBL" id="GBG18423.1"/>
    </source>
</evidence>
<organism evidence="4 5">
    <name type="scientific">Nostoc commune NIES-4072</name>
    <dbReference type="NCBI Taxonomy" id="2005467"/>
    <lineage>
        <taxon>Bacteria</taxon>
        <taxon>Bacillati</taxon>
        <taxon>Cyanobacteriota</taxon>
        <taxon>Cyanophyceae</taxon>
        <taxon>Nostocales</taxon>
        <taxon>Nostocaceae</taxon>
        <taxon>Nostoc</taxon>
    </lineage>
</organism>
<sequence length="440" mass="48073">MKSHLLAIALSSLVLVAGQAKASQLQSWYYDSSQNQLDLTTTSGIEPKAFLLDNPSRLVIDLPGTNFNSDTVKQSFGKAVKEIRLGKPDSQTTRFVVELAPGYDVHSQNISIKGDSLSHWIFKFNSFDHQNNPIVGENREDIAIKSTDASTFAGVVNLGQEMVGITSQIRTLLASYKTLNPGIFFLDLATGNYIDINGEKRFAAASTIKFPLLVALFQEIDAGRIKLTDKLVMRRDLKVGESGTMQYKPIGTKFSVLETATLMMTISDNTATNLILDRLGGAAKVSQRFRSWGLQNTALRNLLPDIAGTNTTSSKDLVRLAALVYNNRLLSPNSRNQVLGIMRHVKTNSLLPAGIGQGATIAHKTGTLRFIIGDAGIIQMPNGKSYLAGVLVQRPNYDPKAGDFVREVSRRVYNYLDNTKVSNIQPILGDASGGLRLRTP</sequence>
<evidence type="ECO:0000259" key="3">
    <source>
        <dbReference type="Pfam" id="PF13354"/>
    </source>
</evidence>
<feature type="signal peptide" evidence="1">
    <location>
        <begin position="1"/>
        <end position="22"/>
    </location>
</feature>
<dbReference type="InterPro" id="IPR045155">
    <property type="entry name" value="Beta-lactam_cat"/>
</dbReference>
<accession>A0A2R5FQB2</accession>
<feature type="domain" description="AMIN" evidence="2">
    <location>
        <begin position="26"/>
        <end position="121"/>
    </location>
</feature>
<dbReference type="Pfam" id="PF13354">
    <property type="entry name" value="Beta-lactamase2"/>
    <property type="match status" value="1"/>
</dbReference>
<dbReference type="SUPFAM" id="SSF56601">
    <property type="entry name" value="beta-lactamase/transpeptidase-like"/>
    <property type="match status" value="1"/>
</dbReference>
<dbReference type="GO" id="GO:0030655">
    <property type="term" value="P:beta-lactam antibiotic catabolic process"/>
    <property type="evidence" value="ECO:0007669"/>
    <property type="project" value="InterPro"/>
</dbReference>
<dbReference type="InterPro" id="IPR000871">
    <property type="entry name" value="Beta-lactam_class-A"/>
</dbReference>
<dbReference type="AlphaFoldDB" id="A0A2R5FQB2"/>
<reference evidence="4 5" key="1">
    <citation type="submission" date="2017-06" db="EMBL/GenBank/DDBJ databases">
        <title>Genome sequencing of cyanobaciteial culture collection at National Institute for Environmental Studies (NIES).</title>
        <authorList>
            <person name="Hirose Y."/>
            <person name="Shimura Y."/>
            <person name="Fujisawa T."/>
            <person name="Nakamura Y."/>
            <person name="Kawachi M."/>
        </authorList>
    </citation>
    <scope>NUCLEOTIDE SEQUENCE [LARGE SCALE GENOMIC DNA]</scope>
    <source>
        <strain evidence="4 5">NIES-4072</strain>
    </source>
</reference>
<keyword evidence="1" id="KW-0732">Signal</keyword>
<protein>
    <submittedName>
        <fullName evidence="4">Peptidoglycan glycosyltransferase</fullName>
    </submittedName>
</protein>
<dbReference type="InterPro" id="IPR021731">
    <property type="entry name" value="AMIN_dom"/>
</dbReference>
<dbReference type="Pfam" id="PF11741">
    <property type="entry name" value="AMIN"/>
    <property type="match status" value="1"/>
</dbReference>
<feature type="domain" description="Beta-lactamase class A catalytic" evidence="3">
    <location>
        <begin position="182"/>
        <end position="392"/>
    </location>
</feature>
<dbReference type="GO" id="GO:0016740">
    <property type="term" value="F:transferase activity"/>
    <property type="evidence" value="ECO:0007669"/>
    <property type="project" value="UniProtKB-KW"/>
</dbReference>
<dbReference type="PANTHER" id="PTHR35333:SF4">
    <property type="entry name" value="SLR0121 PROTEIN"/>
    <property type="match status" value="1"/>
</dbReference>
<dbReference type="EMBL" id="BDUD01000001">
    <property type="protein sequence ID" value="GBG18423.1"/>
    <property type="molecule type" value="Genomic_DNA"/>
</dbReference>
<keyword evidence="5" id="KW-1185">Reference proteome</keyword>
<dbReference type="Gene3D" id="2.60.40.3500">
    <property type="match status" value="1"/>
</dbReference>
<comment type="caution">
    <text evidence="4">The sequence shown here is derived from an EMBL/GenBank/DDBJ whole genome shotgun (WGS) entry which is preliminary data.</text>
</comment>
<gene>
    <name evidence="4" type="ORF">NIES4072_20880</name>
</gene>
<name>A0A2R5FQB2_NOSCO</name>
<dbReference type="PANTHER" id="PTHR35333">
    <property type="entry name" value="BETA-LACTAMASE"/>
    <property type="match status" value="1"/>
</dbReference>
<evidence type="ECO:0000259" key="2">
    <source>
        <dbReference type="Pfam" id="PF11741"/>
    </source>
</evidence>
<dbReference type="Gene3D" id="3.40.710.10">
    <property type="entry name" value="DD-peptidase/beta-lactamase superfamily"/>
    <property type="match status" value="1"/>
</dbReference>
<proteinExistence type="predicted"/>